<keyword evidence="10" id="KW-0645">Protease</keyword>
<sequence>MSVFTFRSGRVLPVSFAAVLSLSAIATPNTAHAQSTTGSFVGTVKDPSGSVIVSAKVTLSNVKTGRSVVDVTNKAGQYELLNIEPGDYTIEIEASGFTKLTFTDLTLLSRETRRADGVLTIGAANTSVTVQAAAAVINTDTPNIAQTREGIELTTLPIAISSIQGGSTSPYSTLQTQAGVTQDSSGNLNVAGATQAMMNITVDGISTMNVNSASVAQEMFPSFNAIEEIRVSQNANAAEFGGTTDITTVSKGGNNNSHGQAFDNYQSKGFNSNSPFTPTNKANLVLNDFGGFYGGPVKIPWLYNGKDKTFYFLSYEGLRRPNQSTAVLSVPTLAERNGDFSAFTKQLYHADGITPWSGNQIPVSQWSSTSKYLMNTYYPTPNTGSVGQLANNYTTNINTPIGSEQGDARFDQTFTSRQTAYVRYSYKQRSVQSALNSGLGGTISTPEKDTSLTGAYNYILTPYLFNEFRSGLSKYISASSFNSNSSVIANAGIQGIPNLLPTSVAAEPGLTITGLTSITGSSSIRSSNTYQFTDSMTWTHGRHTVKFGGDLRRMYAYSSNVFGSTRLGRYVFQTTSAVGTKMMQAGAPSTVTTVAAVAQFAQGIPDTTTVTDVLKPDQNGRANAYAFYMQDDFKVTNSLTLSYGLRYEYHPPFTDKFDNTANFLTDYYSTSNGQTVRGAVVVPSDYAVQNNVIAQFRTSVSPYPIITAAQAGLGRGLTNPTKIDFAPRFGFAWRPLHNDKTVVRGGLGQFVVAPLGQGVNAGWAVSASAVANYTNTYSNGAPVLAFPTPFATTPSASSALSFSYGQTPNYRDPTMQQWNLTLEQSVGFDTGVRVTYMGNHAQKLNNLSSINQIPYQSLAAGAAAPAQSQEPYPYLGNITFLQNVIQTNYNALTLEANHRMTKGLQFQTSYTFARNLSNNTITNVYKPMQDYGNVPNSTRKHRYLASFLYNLPFGRGQSLLGTSNFIVNKAVSNWSLSGFFVGQSGAFLTPSQTSAQGDPTGTANNAGYGSGYTIRPDVVPGVSPYSCTSCGARNRLAYLNGSSVAAYQPVMASATAATPGRQGNTAVGSLVGNGASSLSITLMKGLAFTEKIRLDAGVQVQNLFNRHNYADPAVVIGTPSSFGVSTAMQTAGDLGLRSMMLTGRLSF</sequence>
<dbReference type="InterPro" id="IPR036942">
    <property type="entry name" value="Beta-barrel_TonB_sf"/>
</dbReference>
<feature type="chain" id="PRO_5009241291" evidence="8">
    <location>
        <begin position="27"/>
        <end position="1147"/>
    </location>
</feature>
<dbReference type="InterPro" id="IPR057601">
    <property type="entry name" value="Oar-like_b-barrel"/>
</dbReference>
<accession>A0A1G7I0H6</accession>
<proteinExistence type="predicted"/>
<dbReference type="InterPro" id="IPR013784">
    <property type="entry name" value="Carb-bd-like_fold"/>
</dbReference>
<dbReference type="Pfam" id="PF25183">
    <property type="entry name" value="OMP_b-brl_4"/>
    <property type="match status" value="1"/>
</dbReference>
<dbReference type="AlphaFoldDB" id="A0A1G7I0H6"/>
<keyword evidence="11" id="KW-1185">Reference proteome</keyword>
<name>A0A1G7I0H6_9BACT</name>
<dbReference type="Pfam" id="PF13620">
    <property type="entry name" value="CarboxypepD_reg"/>
    <property type="match status" value="1"/>
</dbReference>
<evidence type="ECO:0000313" key="10">
    <source>
        <dbReference type="EMBL" id="SDF05864.1"/>
    </source>
</evidence>
<evidence type="ECO:0000256" key="6">
    <source>
        <dbReference type="ARBA" id="ARBA00023136"/>
    </source>
</evidence>
<keyword evidence="10" id="KW-0121">Carboxypeptidase</keyword>
<dbReference type="OrthoDB" id="97893at2"/>
<evidence type="ECO:0000256" key="2">
    <source>
        <dbReference type="ARBA" id="ARBA00022448"/>
    </source>
</evidence>
<evidence type="ECO:0000313" key="11">
    <source>
        <dbReference type="Proteomes" id="UP000182427"/>
    </source>
</evidence>
<gene>
    <name evidence="10" type="ORF">SAMN05444167_1268</name>
</gene>
<dbReference type="SUPFAM" id="SSF49452">
    <property type="entry name" value="Starch-binding domain-like"/>
    <property type="match status" value="1"/>
</dbReference>
<feature type="signal peptide" evidence="8">
    <location>
        <begin position="1"/>
        <end position="26"/>
    </location>
</feature>
<dbReference type="SUPFAM" id="SSF56935">
    <property type="entry name" value="Porins"/>
    <property type="match status" value="1"/>
</dbReference>
<comment type="subcellular location">
    <subcellularLocation>
        <location evidence="1">Cell outer membrane</location>
        <topology evidence="1">Multi-pass membrane protein</topology>
    </subcellularLocation>
</comment>
<dbReference type="PANTHER" id="PTHR30069">
    <property type="entry name" value="TONB-DEPENDENT OUTER MEMBRANE RECEPTOR"/>
    <property type="match status" value="1"/>
</dbReference>
<organism evidence="10 11">
    <name type="scientific">Terriglobus roseus</name>
    <dbReference type="NCBI Taxonomy" id="392734"/>
    <lineage>
        <taxon>Bacteria</taxon>
        <taxon>Pseudomonadati</taxon>
        <taxon>Acidobacteriota</taxon>
        <taxon>Terriglobia</taxon>
        <taxon>Terriglobales</taxon>
        <taxon>Acidobacteriaceae</taxon>
        <taxon>Terriglobus</taxon>
    </lineage>
</organism>
<dbReference type="PANTHER" id="PTHR30069:SF29">
    <property type="entry name" value="HEMOGLOBIN AND HEMOGLOBIN-HAPTOGLOBIN-BINDING PROTEIN 1-RELATED"/>
    <property type="match status" value="1"/>
</dbReference>
<keyword evidence="6" id="KW-0472">Membrane</keyword>
<evidence type="ECO:0000256" key="8">
    <source>
        <dbReference type="SAM" id="SignalP"/>
    </source>
</evidence>
<keyword evidence="7" id="KW-0998">Cell outer membrane</keyword>
<evidence type="ECO:0000256" key="1">
    <source>
        <dbReference type="ARBA" id="ARBA00004571"/>
    </source>
</evidence>
<dbReference type="GO" id="GO:0030246">
    <property type="term" value="F:carbohydrate binding"/>
    <property type="evidence" value="ECO:0007669"/>
    <property type="project" value="InterPro"/>
</dbReference>
<dbReference type="GO" id="GO:0004180">
    <property type="term" value="F:carboxypeptidase activity"/>
    <property type="evidence" value="ECO:0007669"/>
    <property type="project" value="UniProtKB-KW"/>
</dbReference>
<keyword evidence="10" id="KW-0378">Hydrolase</keyword>
<dbReference type="InterPro" id="IPR039426">
    <property type="entry name" value="TonB-dep_rcpt-like"/>
</dbReference>
<dbReference type="Gene3D" id="2.40.170.20">
    <property type="entry name" value="TonB-dependent receptor, beta-barrel domain"/>
    <property type="match status" value="1"/>
</dbReference>
<protein>
    <submittedName>
        <fullName evidence="10">Carboxypeptidase regulatory-like domain-containing protein</fullName>
    </submittedName>
</protein>
<keyword evidence="5 8" id="KW-0732">Signal</keyword>
<keyword evidence="3" id="KW-1134">Transmembrane beta strand</keyword>
<reference evidence="10 11" key="1">
    <citation type="submission" date="2016-10" db="EMBL/GenBank/DDBJ databases">
        <authorList>
            <person name="de Groot N.N."/>
        </authorList>
    </citation>
    <scope>NUCLEOTIDE SEQUENCE [LARGE SCALE GENOMIC DNA]</scope>
    <source>
        <strain evidence="10 11">GAS232</strain>
    </source>
</reference>
<feature type="domain" description="TonB-dependent transporter Oar-like beta-barrel" evidence="9">
    <location>
        <begin position="249"/>
        <end position="1130"/>
    </location>
</feature>
<evidence type="ECO:0000256" key="4">
    <source>
        <dbReference type="ARBA" id="ARBA00022692"/>
    </source>
</evidence>
<dbReference type="Gene3D" id="2.60.40.1120">
    <property type="entry name" value="Carboxypeptidase-like, regulatory domain"/>
    <property type="match status" value="1"/>
</dbReference>
<dbReference type="RefSeq" id="WP_083344394.1">
    <property type="nucleotide sequence ID" value="NZ_LT629690.1"/>
</dbReference>
<dbReference type="GO" id="GO:0015344">
    <property type="term" value="F:siderophore uptake transmembrane transporter activity"/>
    <property type="evidence" value="ECO:0007669"/>
    <property type="project" value="TreeGrafter"/>
</dbReference>
<dbReference type="EMBL" id="LT629690">
    <property type="protein sequence ID" value="SDF05864.1"/>
    <property type="molecule type" value="Genomic_DNA"/>
</dbReference>
<dbReference type="GO" id="GO:0009279">
    <property type="term" value="C:cell outer membrane"/>
    <property type="evidence" value="ECO:0007669"/>
    <property type="project" value="UniProtKB-SubCell"/>
</dbReference>
<dbReference type="Proteomes" id="UP000182427">
    <property type="component" value="Chromosome I"/>
</dbReference>
<evidence type="ECO:0000256" key="5">
    <source>
        <dbReference type="ARBA" id="ARBA00022729"/>
    </source>
</evidence>
<evidence type="ECO:0000256" key="3">
    <source>
        <dbReference type="ARBA" id="ARBA00022452"/>
    </source>
</evidence>
<evidence type="ECO:0000259" key="9">
    <source>
        <dbReference type="Pfam" id="PF25183"/>
    </source>
</evidence>
<dbReference type="GO" id="GO:0044718">
    <property type="term" value="P:siderophore transmembrane transport"/>
    <property type="evidence" value="ECO:0007669"/>
    <property type="project" value="TreeGrafter"/>
</dbReference>
<evidence type="ECO:0000256" key="7">
    <source>
        <dbReference type="ARBA" id="ARBA00023237"/>
    </source>
</evidence>
<keyword evidence="4" id="KW-0812">Transmembrane</keyword>
<keyword evidence="2" id="KW-0813">Transport</keyword>